<dbReference type="EMBL" id="BMKP01000003">
    <property type="protein sequence ID" value="GGF07299.1"/>
    <property type="molecule type" value="Genomic_DNA"/>
</dbReference>
<proteinExistence type="predicted"/>
<organism evidence="1 2">
    <name type="scientific">Flavobacterium limi</name>
    <dbReference type="NCBI Taxonomy" id="2045105"/>
    <lineage>
        <taxon>Bacteria</taxon>
        <taxon>Pseudomonadati</taxon>
        <taxon>Bacteroidota</taxon>
        <taxon>Flavobacteriia</taxon>
        <taxon>Flavobacteriales</taxon>
        <taxon>Flavobacteriaceae</taxon>
        <taxon>Flavobacterium</taxon>
    </lineage>
</organism>
<dbReference type="Gene3D" id="2.60.40.3910">
    <property type="entry name" value="Inclusion body protein"/>
    <property type="match status" value="1"/>
</dbReference>
<protein>
    <recommendedName>
        <fullName evidence="3">Inclusion body protein</fullName>
    </recommendedName>
</protein>
<evidence type="ECO:0000313" key="1">
    <source>
        <dbReference type="EMBL" id="GGF07299.1"/>
    </source>
</evidence>
<keyword evidence="2" id="KW-1185">Reference proteome</keyword>
<dbReference type="InterPro" id="IPR038712">
    <property type="entry name" value="PixA-like_sf"/>
</dbReference>
<dbReference type="Pfam" id="PF12306">
    <property type="entry name" value="PixA"/>
    <property type="match status" value="1"/>
</dbReference>
<comment type="caution">
    <text evidence="1">The sequence shown here is derived from an EMBL/GenBank/DDBJ whole genome shotgun (WGS) entry which is preliminary data.</text>
</comment>
<reference evidence="2" key="1">
    <citation type="journal article" date="2019" name="Int. J. Syst. Evol. Microbiol.">
        <title>The Global Catalogue of Microorganisms (GCM) 10K type strain sequencing project: providing services to taxonomists for standard genome sequencing and annotation.</title>
        <authorList>
            <consortium name="The Broad Institute Genomics Platform"/>
            <consortium name="The Broad Institute Genome Sequencing Center for Infectious Disease"/>
            <person name="Wu L."/>
            <person name="Ma J."/>
        </authorList>
    </citation>
    <scope>NUCLEOTIDE SEQUENCE [LARGE SCALE GENOMIC DNA]</scope>
    <source>
        <strain evidence="2">CGMCC 1.16060</strain>
    </source>
</reference>
<dbReference type="InterPro" id="IPR021087">
    <property type="entry name" value="Uncharacterised_PixA/AidA"/>
</dbReference>
<dbReference type="Proteomes" id="UP000655016">
    <property type="component" value="Unassembled WGS sequence"/>
</dbReference>
<gene>
    <name evidence="1" type="ORF">GCM10011518_15680</name>
</gene>
<dbReference type="RefSeq" id="WP_163394028.1">
    <property type="nucleotide sequence ID" value="NZ_BMKP01000003.1"/>
</dbReference>
<evidence type="ECO:0008006" key="3">
    <source>
        <dbReference type="Google" id="ProtNLM"/>
    </source>
</evidence>
<sequence>MDTSLPIIQQTALEILIVIDTVSIKSKYSDLDIDIAKPIKIKRDNWFVVCQKQNGDSGINSLHAVSVDPKCTNKMIISGISIDGNSSDAIILNQIPNYKSLKKSIVHFKPVCLSIKTVSNNENSEDGLPATNTNQNVIWFESIVSHPGKCKIKIYFSLYYLNSDGNQQDLYGRFWFPLEININNGD</sequence>
<accession>A0ABQ1U092</accession>
<name>A0ABQ1U092_9FLAO</name>
<evidence type="ECO:0000313" key="2">
    <source>
        <dbReference type="Proteomes" id="UP000655016"/>
    </source>
</evidence>